<dbReference type="RefSeq" id="WP_115565274.1">
    <property type="nucleotide sequence ID" value="NZ_QRGR01000008.1"/>
</dbReference>
<keyword evidence="12" id="KW-1133">Transmembrane helix</keyword>
<dbReference type="SUPFAM" id="SSF56935">
    <property type="entry name" value="Porins"/>
    <property type="match status" value="1"/>
</dbReference>
<evidence type="ECO:0000256" key="3">
    <source>
        <dbReference type="ARBA" id="ARBA00022452"/>
    </source>
</evidence>
<proteinExistence type="inferred from homology"/>
<keyword evidence="7 10" id="KW-0472">Membrane</keyword>
<evidence type="ECO:0000256" key="4">
    <source>
        <dbReference type="ARBA" id="ARBA00022692"/>
    </source>
</evidence>
<evidence type="ECO:0000259" key="13">
    <source>
        <dbReference type="Pfam" id="PF00593"/>
    </source>
</evidence>
<sequence length="672" mass="74370">MLPGKKLHGLRFMRLLPLPFYLIACFGIKATGYVVLFSFRKFFALAACSFGLAVPAVAQQDSTAHQLRTVEVFGKPAEVYAAGSRVSTVDSSYLSTYASSSLADALQARTPIYFKTYGVSGLSSVAFRGTSATQTAVLWNGLNIAPATLGQTDFSTLPVSGIGEVAVQYGSAAATYGSGAIGGAVLLSSPEYKGKGFGADLQQEAGSFGRYFSSGSLHYSGAKLEVGASAYLRLAENDFTYRDLSRFRTPEVKQEHAAQQLRGFTQDLTYHLSSKTNVALHTWYTYADRELQPAMGSAYNNAKQLDENLRLMTTFGHSSRWGQTDIKAAYFKDYLHYTDNSTNSVADVQTYQLQAEQTYTQGQNWSLRGGINLQHFVAENDGYAGQQDENRASVFALFRYNPVEPLALSLNFRQAFVENYDPLPTPALGFNWKFYNNNRHQLSLKGNVSGSYRVPTLNDRFWIGAGNPNLKPEQGWSYEGGLRHLLVLGNTLLLETEATAYHMFVDDWIQWAPDYTGNWRPTNLQKVRSQGIELSSTATATVGDVKLSGTAGYTYTSSEQVAVYEGTGDKGKQLMYVPLHKATFSTEASYRGWSVLGNLNYTGLRYTSNSETTSLDDFLLLQLALNKKLQIRQNTLILTLRSDNVTNTEYQTMAYRAMPPRGYTFSLRFIIP</sequence>
<name>A0A3D8LDY5_9BACT</name>
<keyword evidence="8 15" id="KW-0675">Receptor</keyword>
<accession>A0A3D8LDY5</accession>
<evidence type="ECO:0000256" key="7">
    <source>
        <dbReference type="ARBA" id="ARBA00023136"/>
    </source>
</evidence>
<evidence type="ECO:0000256" key="1">
    <source>
        <dbReference type="ARBA" id="ARBA00004571"/>
    </source>
</evidence>
<feature type="transmembrane region" description="Helical" evidence="12">
    <location>
        <begin position="42"/>
        <end position="58"/>
    </location>
</feature>
<reference evidence="16" key="1">
    <citation type="submission" date="2018-08" db="EMBL/GenBank/DDBJ databases">
        <authorList>
            <person name="Liu Z.-W."/>
            <person name="Du Z.-J."/>
        </authorList>
    </citation>
    <scope>NUCLEOTIDE SEQUENCE [LARGE SCALE GENOMIC DNA]</scope>
    <source>
        <strain evidence="16">H4X</strain>
    </source>
</reference>
<dbReference type="GO" id="GO:0044718">
    <property type="term" value="P:siderophore transmembrane transport"/>
    <property type="evidence" value="ECO:0007669"/>
    <property type="project" value="TreeGrafter"/>
</dbReference>
<dbReference type="InterPro" id="IPR000531">
    <property type="entry name" value="Beta-barrel_TonB"/>
</dbReference>
<evidence type="ECO:0000313" key="15">
    <source>
        <dbReference type="EMBL" id="RDV15679.1"/>
    </source>
</evidence>
<evidence type="ECO:0000256" key="5">
    <source>
        <dbReference type="ARBA" id="ARBA00022729"/>
    </source>
</evidence>
<dbReference type="Pfam" id="PF07715">
    <property type="entry name" value="Plug"/>
    <property type="match status" value="1"/>
</dbReference>
<feature type="domain" description="TonB-dependent receptor-like beta-barrel" evidence="13">
    <location>
        <begin position="282"/>
        <end position="641"/>
    </location>
</feature>
<dbReference type="PANTHER" id="PTHR30069">
    <property type="entry name" value="TONB-DEPENDENT OUTER MEMBRANE RECEPTOR"/>
    <property type="match status" value="1"/>
</dbReference>
<evidence type="ECO:0000256" key="6">
    <source>
        <dbReference type="ARBA" id="ARBA00023077"/>
    </source>
</evidence>
<dbReference type="InterPro" id="IPR037066">
    <property type="entry name" value="Plug_dom_sf"/>
</dbReference>
<keyword evidence="9 10" id="KW-0998">Cell outer membrane</keyword>
<keyword evidence="2 10" id="KW-0813">Transport</keyword>
<dbReference type="Gene3D" id="2.40.170.20">
    <property type="entry name" value="TonB-dependent receptor, beta-barrel domain"/>
    <property type="match status" value="1"/>
</dbReference>
<dbReference type="PANTHER" id="PTHR30069:SF29">
    <property type="entry name" value="HEMOGLOBIN AND HEMOGLOBIN-HAPTOGLOBIN-BINDING PROTEIN 1-RELATED"/>
    <property type="match status" value="1"/>
</dbReference>
<gene>
    <name evidence="15" type="ORF">DXT99_09365</name>
</gene>
<dbReference type="InterPro" id="IPR039426">
    <property type="entry name" value="TonB-dep_rcpt-like"/>
</dbReference>
<dbReference type="GO" id="GO:0015344">
    <property type="term" value="F:siderophore uptake transmembrane transporter activity"/>
    <property type="evidence" value="ECO:0007669"/>
    <property type="project" value="TreeGrafter"/>
</dbReference>
<evidence type="ECO:0000313" key="16">
    <source>
        <dbReference type="Proteomes" id="UP000256708"/>
    </source>
</evidence>
<evidence type="ECO:0000256" key="8">
    <source>
        <dbReference type="ARBA" id="ARBA00023170"/>
    </source>
</evidence>
<protein>
    <submittedName>
        <fullName evidence="15">TonB-dependent receptor</fullName>
    </submittedName>
</protein>
<evidence type="ECO:0000256" key="12">
    <source>
        <dbReference type="SAM" id="Phobius"/>
    </source>
</evidence>
<dbReference type="InterPro" id="IPR012910">
    <property type="entry name" value="Plug_dom"/>
</dbReference>
<keyword evidence="3 10" id="KW-1134">Transmembrane beta strand</keyword>
<dbReference type="GO" id="GO:0009279">
    <property type="term" value="C:cell outer membrane"/>
    <property type="evidence" value="ECO:0007669"/>
    <property type="project" value="UniProtKB-SubCell"/>
</dbReference>
<dbReference type="OrthoDB" id="9762903at2"/>
<evidence type="ECO:0000256" key="11">
    <source>
        <dbReference type="RuleBase" id="RU003357"/>
    </source>
</evidence>
<keyword evidence="6 11" id="KW-0798">TonB box</keyword>
<comment type="similarity">
    <text evidence="10 11">Belongs to the TonB-dependent receptor family.</text>
</comment>
<evidence type="ECO:0000256" key="9">
    <source>
        <dbReference type="ARBA" id="ARBA00023237"/>
    </source>
</evidence>
<comment type="subcellular location">
    <subcellularLocation>
        <location evidence="1 10">Cell outer membrane</location>
        <topology evidence="1 10">Multi-pass membrane protein</topology>
    </subcellularLocation>
</comment>
<keyword evidence="16" id="KW-1185">Reference proteome</keyword>
<feature type="transmembrane region" description="Helical" evidence="12">
    <location>
        <begin position="12"/>
        <end position="36"/>
    </location>
</feature>
<comment type="caution">
    <text evidence="15">The sequence shown here is derived from an EMBL/GenBank/DDBJ whole genome shotgun (WGS) entry which is preliminary data.</text>
</comment>
<dbReference type="InterPro" id="IPR036942">
    <property type="entry name" value="Beta-barrel_TonB_sf"/>
</dbReference>
<dbReference type="EMBL" id="QRGR01000008">
    <property type="protein sequence ID" value="RDV15679.1"/>
    <property type="molecule type" value="Genomic_DNA"/>
</dbReference>
<dbReference type="Proteomes" id="UP000256708">
    <property type="component" value="Unassembled WGS sequence"/>
</dbReference>
<evidence type="ECO:0000256" key="2">
    <source>
        <dbReference type="ARBA" id="ARBA00022448"/>
    </source>
</evidence>
<dbReference type="Pfam" id="PF00593">
    <property type="entry name" value="TonB_dep_Rec_b-barrel"/>
    <property type="match status" value="1"/>
</dbReference>
<dbReference type="Gene3D" id="2.170.130.10">
    <property type="entry name" value="TonB-dependent receptor, plug domain"/>
    <property type="match status" value="1"/>
</dbReference>
<dbReference type="PROSITE" id="PS52016">
    <property type="entry name" value="TONB_DEPENDENT_REC_3"/>
    <property type="match status" value="1"/>
</dbReference>
<evidence type="ECO:0000259" key="14">
    <source>
        <dbReference type="Pfam" id="PF07715"/>
    </source>
</evidence>
<feature type="domain" description="TonB-dependent receptor plug" evidence="14">
    <location>
        <begin position="82"/>
        <end position="184"/>
    </location>
</feature>
<keyword evidence="5" id="KW-0732">Signal</keyword>
<organism evidence="15 16">
    <name type="scientific">Pontibacter diazotrophicus</name>
    <dbReference type="NCBI Taxonomy" id="1400979"/>
    <lineage>
        <taxon>Bacteria</taxon>
        <taxon>Pseudomonadati</taxon>
        <taxon>Bacteroidota</taxon>
        <taxon>Cytophagia</taxon>
        <taxon>Cytophagales</taxon>
        <taxon>Hymenobacteraceae</taxon>
        <taxon>Pontibacter</taxon>
    </lineage>
</organism>
<keyword evidence="4 10" id="KW-0812">Transmembrane</keyword>
<dbReference type="AlphaFoldDB" id="A0A3D8LDY5"/>
<evidence type="ECO:0000256" key="10">
    <source>
        <dbReference type="PROSITE-ProRule" id="PRU01360"/>
    </source>
</evidence>